<dbReference type="Proteomes" id="UP000316887">
    <property type="component" value="Unassembled WGS sequence"/>
</dbReference>
<dbReference type="RefSeq" id="WP_141920730.1">
    <property type="nucleotide sequence ID" value="NZ_VFOF01000006.1"/>
</dbReference>
<comment type="caution">
    <text evidence="1">The sequence shown here is derived from an EMBL/GenBank/DDBJ whole genome shotgun (WGS) entry which is preliminary data.</text>
</comment>
<evidence type="ECO:0000313" key="1">
    <source>
        <dbReference type="EMBL" id="TQL14968.1"/>
    </source>
</evidence>
<dbReference type="AlphaFoldDB" id="A0A542VUG6"/>
<name>A0A542VUG6_ZYMMB</name>
<dbReference type="EMBL" id="VFOF01000006">
    <property type="protein sequence ID" value="TQL14968.1"/>
    <property type="molecule type" value="Genomic_DNA"/>
</dbReference>
<dbReference type="OrthoDB" id="88903at2"/>
<gene>
    <name evidence="1" type="ORF">FBY58_1835</name>
</gene>
<proteinExistence type="predicted"/>
<reference evidence="1 2" key="1">
    <citation type="submission" date="2019-06" db="EMBL/GenBank/DDBJ databases">
        <title>Genome sequencing of Zymomonas mobilis strains for genetic engineering and biofuel applications.</title>
        <authorList>
            <person name="Teravest M."/>
        </authorList>
    </citation>
    <scope>NUCLEOTIDE SEQUENCE [LARGE SCALE GENOMIC DNA]</scope>
    <source>
        <strain evidence="1 2">AN0101</strain>
    </source>
</reference>
<sequence length="241" mass="27995">MDLSSTIFTESLNKASLLLQWIMEGIYDIEPIAIRNIIIAMSNIMDNNIENNSNSSKFNLFSDNFFKKNINKDFSNLFKDGKAICWLSFYFRNEFWAHGRGGGSKTSESEWRFKEEALDKIIPIMKQRYLLLSKEQIFQNIRGWIILEAWKNIDNAGFKKFWNANTKEDEGFIQMMEYLYGKGGYSRTPELYNLLKMPDLDGSQENPTFSETISRIESLKDDPHLGDRSRSLLEKIGTVSS</sequence>
<organism evidence="1 2">
    <name type="scientific">Zymomonas mobilis</name>
    <dbReference type="NCBI Taxonomy" id="542"/>
    <lineage>
        <taxon>Bacteria</taxon>
        <taxon>Pseudomonadati</taxon>
        <taxon>Pseudomonadota</taxon>
        <taxon>Alphaproteobacteria</taxon>
        <taxon>Sphingomonadales</taxon>
        <taxon>Zymomonadaceae</taxon>
        <taxon>Zymomonas</taxon>
    </lineage>
</organism>
<evidence type="ECO:0000313" key="2">
    <source>
        <dbReference type="Proteomes" id="UP000316887"/>
    </source>
</evidence>
<protein>
    <submittedName>
        <fullName evidence="1">Uncharacterized protein</fullName>
    </submittedName>
</protein>
<accession>A0A542VUG6</accession>